<feature type="compositionally biased region" description="Basic and acidic residues" evidence="1">
    <location>
        <begin position="223"/>
        <end position="239"/>
    </location>
</feature>
<dbReference type="AlphaFoldDB" id="A0A423TLH9"/>
<reference evidence="2 3" key="2">
    <citation type="submission" date="2019-01" db="EMBL/GenBank/DDBJ databases">
        <title>The decoding of complex shrimp genome reveals the adaptation for benthos swimmer, frequently molting mechanism and breeding impact on genome.</title>
        <authorList>
            <person name="Sun Y."/>
            <person name="Gao Y."/>
            <person name="Yu Y."/>
        </authorList>
    </citation>
    <scope>NUCLEOTIDE SEQUENCE [LARGE SCALE GENOMIC DNA]</scope>
    <source>
        <tissue evidence="2">Muscle</tissue>
    </source>
</reference>
<proteinExistence type="predicted"/>
<feature type="region of interest" description="Disordered" evidence="1">
    <location>
        <begin position="144"/>
        <end position="241"/>
    </location>
</feature>
<sequence>MGVWARRISWMPSPSTPRSAKRVLRPGLRRRPHSGLGSVFLRASGRRRRRGRDAAPNPQPPRTSAGPSPGGLRATDLRKPACASTNGFRAARQLGGHSQAPRETEFEFEAEARPQVWRRRWWDHLRHSPRTSLTAAAHGLMDAATGHHHQRRPENTCATRGTTGAGAAPTRPAREESCESSESREGGVEGPPGSSASPPRALPFRAENKEVSTRRGAWLTNRRQGDSRRSGAKESERGRAGGVGRAWARRQVLEHTQLVFVLTEQLQCLWIPASYSAVGAVLGPRGEPRLRLFAKGNQTQVWPFEALRSDKCWPNAREKVAMAAAASMSAPVDCLGRVPRHGATKGKPPPSLLLRHRNLAPAHRGTHELTKFEPQARILFEIDRAGGNTPPGPEWTRGRRELRPRGNTSCSRCCHTATASQISPSRHNTEATAATFSHNPAAKGGEIERVFTAASPRAPLVAVTYDTPGAMNGLVAERDPLP</sequence>
<reference evidence="2 3" key="1">
    <citation type="submission" date="2018-04" db="EMBL/GenBank/DDBJ databases">
        <authorList>
            <person name="Zhang X."/>
            <person name="Yuan J."/>
            <person name="Li F."/>
            <person name="Xiang J."/>
        </authorList>
    </citation>
    <scope>NUCLEOTIDE SEQUENCE [LARGE SCALE GENOMIC DNA]</scope>
    <source>
        <tissue evidence="2">Muscle</tissue>
    </source>
</reference>
<gene>
    <name evidence="2" type="ORF">C7M84_004065</name>
</gene>
<evidence type="ECO:0000313" key="3">
    <source>
        <dbReference type="Proteomes" id="UP000283509"/>
    </source>
</evidence>
<organism evidence="2 3">
    <name type="scientific">Penaeus vannamei</name>
    <name type="common">Whiteleg shrimp</name>
    <name type="synonym">Litopenaeus vannamei</name>
    <dbReference type="NCBI Taxonomy" id="6689"/>
    <lineage>
        <taxon>Eukaryota</taxon>
        <taxon>Metazoa</taxon>
        <taxon>Ecdysozoa</taxon>
        <taxon>Arthropoda</taxon>
        <taxon>Crustacea</taxon>
        <taxon>Multicrustacea</taxon>
        <taxon>Malacostraca</taxon>
        <taxon>Eumalacostraca</taxon>
        <taxon>Eucarida</taxon>
        <taxon>Decapoda</taxon>
        <taxon>Dendrobranchiata</taxon>
        <taxon>Penaeoidea</taxon>
        <taxon>Penaeidae</taxon>
        <taxon>Penaeus</taxon>
    </lineage>
</organism>
<protein>
    <submittedName>
        <fullName evidence="2">Uncharacterized protein</fullName>
    </submittedName>
</protein>
<dbReference type="Proteomes" id="UP000283509">
    <property type="component" value="Unassembled WGS sequence"/>
</dbReference>
<accession>A0A423TLH9</accession>
<feature type="compositionally biased region" description="Basic residues" evidence="1">
    <location>
        <begin position="19"/>
        <end position="33"/>
    </location>
</feature>
<comment type="caution">
    <text evidence="2">The sequence shown here is derived from an EMBL/GenBank/DDBJ whole genome shotgun (WGS) entry which is preliminary data.</text>
</comment>
<evidence type="ECO:0000256" key="1">
    <source>
        <dbReference type="SAM" id="MobiDB-lite"/>
    </source>
</evidence>
<feature type="compositionally biased region" description="Low complexity" evidence="1">
    <location>
        <begin position="191"/>
        <end position="203"/>
    </location>
</feature>
<feature type="region of interest" description="Disordered" evidence="1">
    <location>
        <begin position="383"/>
        <end position="410"/>
    </location>
</feature>
<feature type="compositionally biased region" description="Basic and acidic residues" evidence="1">
    <location>
        <begin position="172"/>
        <end position="187"/>
    </location>
</feature>
<name>A0A423TLH9_PENVA</name>
<feature type="region of interest" description="Disordered" evidence="1">
    <location>
        <begin position="11"/>
        <end position="77"/>
    </location>
</feature>
<evidence type="ECO:0000313" key="2">
    <source>
        <dbReference type="EMBL" id="ROT77298.1"/>
    </source>
</evidence>
<feature type="compositionally biased region" description="Low complexity" evidence="1">
    <location>
        <begin position="158"/>
        <end position="171"/>
    </location>
</feature>
<dbReference type="EMBL" id="QCYY01001541">
    <property type="protein sequence ID" value="ROT77298.1"/>
    <property type="molecule type" value="Genomic_DNA"/>
</dbReference>
<keyword evidence="3" id="KW-1185">Reference proteome</keyword>